<protein>
    <submittedName>
        <fullName evidence="1">Uncharacterized protein</fullName>
    </submittedName>
</protein>
<accession>X8E680</accession>
<dbReference type="PATRIC" id="fig|1299334.3.peg.715"/>
<reference evidence="1" key="1">
    <citation type="submission" date="2014-01" db="EMBL/GenBank/DDBJ databases">
        <authorList>
            <person name="Brown-Elliot B."/>
            <person name="Wallace R."/>
            <person name="Lenaerts A."/>
            <person name="Ordway D."/>
            <person name="DeGroote M.A."/>
            <person name="Parker T."/>
            <person name="Sizemore C."/>
            <person name="Tallon L.J."/>
            <person name="Sadzewicz L.K."/>
            <person name="Sengamalay N."/>
            <person name="Fraser C.M."/>
            <person name="Hine E."/>
            <person name="Shefchek K.A."/>
            <person name="Das S.P."/>
            <person name="Tettelin H."/>
        </authorList>
    </citation>
    <scope>NUCLEOTIDE SEQUENCE [LARGE SCALE GENOMIC DNA]</scope>
    <source>
        <strain evidence="1">4042</strain>
    </source>
</reference>
<comment type="caution">
    <text evidence="1">The sequence shown here is derived from an EMBL/GenBank/DDBJ whole genome shotgun (WGS) entry which is preliminary data.</text>
</comment>
<sequence length="44" mass="5221">MAHMLSRRITDVLNLQPDAQAIEYRGHWLSWARSAAWRPRSVSW</sequence>
<name>X8E680_MYCXE</name>
<organism evidence="1">
    <name type="scientific">Mycobacterium xenopi 4042</name>
    <dbReference type="NCBI Taxonomy" id="1299334"/>
    <lineage>
        <taxon>Bacteria</taxon>
        <taxon>Bacillati</taxon>
        <taxon>Actinomycetota</taxon>
        <taxon>Actinomycetes</taxon>
        <taxon>Mycobacteriales</taxon>
        <taxon>Mycobacteriaceae</taxon>
        <taxon>Mycobacterium</taxon>
    </lineage>
</organism>
<dbReference type="EMBL" id="JAOB01000010">
    <property type="protein sequence ID" value="EUA75315.1"/>
    <property type="molecule type" value="Genomic_DNA"/>
</dbReference>
<evidence type="ECO:0000313" key="1">
    <source>
        <dbReference type="EMBL" id="EUA75315.1"/>
    </source>
</evidence>
<dbReference type="AlphaFoldDB" id="X8E680"/>
<gene>
    <name evidence="1" type="ORF">I553_3207</name>
</gene>
<proteinExistence type="predicted"/>